<comment type="caution">
    <text evidence="2">The sequence shown here is derived from an EMBL/GenBank/DDBJ whole genome shotgun (WGS) entry which is preliminary data.</text>
</comment>
<dbReference type="EMBL" id="VSSQ01033452">
    <property type="protein sequence ID" value="MPM85045.1"/>
    <property type="molecule type" value="Genomic_DNA"/>
</dbReference>
<keyword evidence="1" id="KW-1133">Transmembrane helix</keyword>
<dbReference type="AlphaFoldDB" id="A0A645D764"/>
<feature type="transmembrane region" description="Helical" evidence="1">
    <location>
        <begin position="49"/>
        <end position="67"/>
    </location>
</feature>
<protein>
    <submittedName>
        <fullName evidence="2">Uncharacterized protein</fullName>
    </submittedName>
</protein>
<keyword evidence="1" id="KW-0812">Transmembrane</keyword>
<gene>
    <name evidence="2" type="ORF">SDC9_132122</name>
</gene>
<keyword evidence="1" id="KW-0472">Membrane</keyword>
<organism evidence="2">
    <name type="scientific">bioreactor metagenome</name>
    <dbReference type="NCBI Taxonomy" id="1076179"/>
    <lineage>
        <taxon>unclassified sequences</taxon>
        <taxon>metagenomes</taxon>
        <taxon>ecological metagenomes</taxon>
    </lineage>
</organism>
<evidence type="ECO:0000313" key="2">
    <source>
        <dbReference type="EMBL" id="MPM85045.1"/>
    </source>
</evidence>
<reference evidence="2" key="1">
    <citation type="submission" date="2019-08" db="EMBL/GenBank/DDBJ databases">
        <authorList>
            <person name="Kucharzyk K."/>
            <person name="Murdoch R.W."/>
            <person name="Higgins S."/>
            <person name="Loffler F."/>
        </authorList>
    </citation>
    <scope>NUCLEOTIDE SEQUENCE</scope>
</reference>
<feature type="transmembrane region" description="Helical" evidence="1">
    <location>
        <begin position="284"/>
        <end position="308"/>
    </location>
</feature>
<sequence>MADCGCFGEAIKLTNWETFFKNLVLLPFAILLNYQSNRFIPVAPSHWEWGFTAFFALLLALLSVYSYRNLPMVDLMEFRTGTNIRERLSYSFDKDTPRFETLLIYTKDGKEYQFSMDNLPDSSYTFKDSRTREVGGRRSLSYIDFAVSDSAGDYITDSLLSISGPLFIATTPYSDFLGKRRIARLNSLYDTLLSKDIPMILLSGSGHQENIALKSGFGLKPAIYHTDKKTIYTINRSYGGVVYLYDAVVVSKWSTSGIPFRELDGLLLEDPELLAAKRRIREHLAVEFTAFALLVIIAAMRCFLRIFYKHKNDETGKEQEP</sequence>
<proteinExistence type="predicted"/>
<accession>A0A645D764</accession>
<name>A0A645D764_9ZZZZ</name>
<evidence type="ECO:0000256" key="1">
    <source>
        <dbReference type="SAM" id="Phobius"/>
    </source>
</evidence>